<sequence length="238" mass="27623">MKILVVADSHGNPVPLKIAKKYGKNFDKIIFLGDFFDHGEEEFNVQKENFLDVMRFKRENPSQVIILIGNHDANYIVPGFYIWQPDHEKEIKKLMEKYIKEFDMAYLKGKWLFSHAGFSQIWFKNQGFRDLTPAVISRLNTALHNMDFSYLQVCGLDPAGNDPEQNPLWIRPGSLIQCCLPGFNQVVGHTAVKEKIVKINENGIILFLDSEPYLRNVYGEIDTETNNFSVKEFKEIWM</sequence>
<organism evidence="2 3">
    <name type="scientific">Candidatus Gallitreponema excrementavium</name>
    <dbReference type="NCBI Taxonomy" id="2840840"/>
    <lineage>
        <taxon>Bacteria</taxon>
        <taxon>Pseudomonadati</taxon>
        <taxon>Spirochaetota</taxon>
        <taxon>Spirochaetia</taxon>
        <taxon>Spirochaetales</taxon>
        <taxon>Candidatus Gallitreponema</taxon>
    </lineage>
</organism>
<dbReference type="GO" id="GO:0016787">
    <property type="term" value="F:hydrolase activity"/>
    <property type="evidence" value="ECO:0007669"/>
    <property type="project" value="InterPro"/>
</dbReference>
<dbReference type="SUPFAM" id="SSF56300">
    <property type="entry name" value="Metallo-dependent phosphatases"/>
    <property type="match status" value="1"/>
</dbReference>
<dbReference type="Proteomes" id="UP000823638">
    <property type="component" value="Unassembled WGS sequence"/>
</dbReference>
<name>A0A9D9N1W0_9SPIR</name>
<evidence type="ECO:0000313" key="3">
    <source>
        <dbReference type="Proteomes" id="UP000823638"/>
    </source>
</evidence>
<feature type="domain" description="Calcineurin-like phosphoesterase" evidence="1">
    <location>
        <begin position="1"/>
        <end position="124"/>
    </location>
</feature>
<reference evidence="2" key="1">
    <citation type="submission" date="2020-10" db="EMBL/GenBank/DDBJ databases">
        <authorList>
            <person name="Gilroy R."/>
        </authorList>
    </citation>
    <scope>NUCLEOTIDE SEQUENCE</scope>
    <source>
        <strain evidence="2">10532</strain>
    </source>
</reference>
<dbReference type="Gene3D" id="3.60.21.10">
    <property type="match status" value="1"/>
</dbReference>
<evidence type="ECO:0000259" key="1">
    <source>
        <dbReference type="Pfam" id="PF00149"/>
    </source>
</evidence>
<dbReference type="InterPro" id="IPR004843">
    <property type="entry name" value="Calcineurin-like_PHP"/>
</dbReference>
<evidence type="ECO:0000313" key="2">
    <source>
        <dbReference type="EMBL" id="MBO8457396.1"/>
    </source>
</evidence>
<dbReference type="Pfam" id="PF00149">
    <property type="entry name" value="Metallophos"/>
    <property type="match status" value="1"/>
</dbReference>
<dbReference type="AlphaFoldDB" id="A0A9D9N1W0"/>
<protein>
    <submittedName>
        <fullName evidence="2">Metallophosphoesterase</fullName>
    </submittedName>
</protein>
<gene>
    <name evidence="2" type="ORF">IAA81_04110</name>
</gene>
<dbReference type="InterPro" id="IPR029052">
    <property type="entry name" value="Metallo-depent_PP-like"/>
</dbReference>
<accession>A0A9D9N1W0</accession>
<proteinExistence type="predicted"/>
<reference evidence="2" key="2">
    <citation type="journal article" date="2021" name="PeerJ">
        <title>Extensive microbial diversity within the chicken gut microbiome revealed by metagenomics and culture.</title>
        <authorList>
            <person name="Gilroy R."/>
            <person name="Ravi A."/>
            <person name="Getino M."/>
            <person name="Pursley I."/>
            <person name="Horton D.L."/>
            <person name="Alikhan N.F."/>
            <person name="Baker D."/>
            <person name="Gharbi K."/>
            <person name="Hall N."/>
            <person name="Watson M."/>
            <person name="Adriaenssens E.M."/>
            <person name="Foster-Nyarko E."/>
            <person name="Jarju S."/>
            <person name="Secka A."/>
            <person name="Antonio M."/>
            <person name="Oren A."/>
            <person name="Chaudhuri R.R."/>
            <person name="La Ragione R."/>
            <person name="Hildebrand F."/>
            <person name="Pallen M.J."/>
        </authorList>
    </citation>
    <scope>NUCLEOTIDE SEQUENCE</scope>
    <source>
        <strain evidence="2">10532</strain>
    </source>
</reference>
<comment type="caution">
    <text evidence="2">The sequence shown here is derived from an EMBL/GenBank/DDBJ whole genome shotgun (WGS) entry which is preliminary data.</text>
</comment>
<dbReference type="EMBL" id="JADIMM010000058">
    <property type="protein sequence ID" value="MBO8457396.1"/>
    <property type="molecule type" value="Genomic_DNA"/>
</dbReference>